<evidence type="ECO:0000313" key="2">
    <source>
        <dbReference type="EMBL" id="CAA6804059.1"/>
    </source>
</evidence>
<feature type="transmembrane region" description="Helical" evidence="1">
    <location>
        <begin position="129"/>
        <end position="145"/>
    </location>
</feature>
<feature type="transmembrane region" description="Helical" evidence="1">
    <location>
        <begin position="54"/>
        <end position="80"/>
    </location>
</feature>
<organism evidence="2">
    <name type="scientific">uncultured Thiotrichaceae bacterium</name>
    <dbReference type="NCBI Taxonomy" id="298394"/>
    <lineage>
        <taxon>Bacteria</taxon>
        <taxon>Pseudomonadati</taxon>
        <taxon>Pseudomonadota</taxon>
        <taxon>Gammaproteobacteria</taxon>
        <taxon>Thiotrichales</taxon>
        <taxon>Thiotrichaceae</taxon>
        <taxon>environmental samples</taxon>
    </lineage>
</organism>
<feature type="transmembrane region" description="Helical" evidence="1">
    <location>
        <begin position="175"/>
        <end position="192"/>
    </location>
</feature>
<reference evidence="2" key="1">
    <citation type="submission" date="2020-01" db="EMBL/GenBank/DDBJ databases">
        <authorList>
            <person name="Meier V. D."/>
            <person name="Meier V D."/>
        </authorList>
    </citation>
    <scope>NUCLEOTIDE SEQUENCE</scope>
    <source>
        <strain evidence="2">HLG_WM_MAG_08</strain>
    </source>
</reference>
<name>A0A6S6SGM3_9GAMM</name>
<feature type="transmembrane region" description="Helical" evidence="1">
    <location>
        <begin position="204"/>
        <end position="227"/>
    </location>
</feature>
<feature type="transmembrane region" description="Helical" evidence="1">
    <location>
        <begin position="101"/>
        <end position="123"/>
    </location>
</feature>
<keyword evidence="1" id="KW-0472">Membrane</keyword>
<evidence type="ECO:0000256" key="1">
    <source>
        <dbReference type="SAM" id="Phobius"/>
    </source>
</evidence>
<gene>
    <name evidence="2" type="ORF">HELGO_WM30558</name>
</gene>
<dbReference type="EMBL" id="CACVAV010000069">
    <property type="protein sequence ID" value="CAA6804059.1"/>
    <property type="molecule type" value="Genomic_DNA"/>
</dbReference>
<proteinExistence type="predicted"/>
<accession>A0A6S6SGM3</accession>
<keyword evidence="1" id="KW-0812">Transmembrane</keyword>
<protein>
    <submittedName>
        <fullName evidence="2">Uncharacterized protein</fullName>
    </submittedName>
</protein>
<feature type="non-terminal residue" evidence="2">
    <location>
        <position position="259"/>
    </location>
</feature>
<keyword evidence="1" id="KW-1133">Transmembrane helix</keyword>
<sequence length="259" mass="29708">MNASTVFIASPVGRLLALILLLLFSGAAMAHVKWFVEFDVSDPPRALRSLFDYAYVPALMVLSFWGVAVAGFLDGLWYRWFGEFNWLRNRFDDVDVTSLNIVRIGTGVICIVMWMMGGVIIAPELYSDAGFISWVHLLIAVAVLFRQTLLIAGVGLLTLYAYAVYVYGIFHLLDYVLMIGLGLFFIMSWPPVFRRFGKFRFPVLYFGVIFSFIWSAIEKIAFPFWFYPFLEEHSVLLMGMDRDFFITTAAFVEFTLFFL</sequence>
<dbReference type="AlphaFoldDB" id="A0A6S6SGM3"/>
<feature type="transmembrane region" description="Helical" evidence="1">
    <location>
        <begin position="150"/>
        <end position="169"/>
    </location>
</feature>